<evidence type="ECO:0000256" key="6">
    <source>
        <dbReference type="RuleBase" id="RU000384"/>
    </source>
</evidence>
<dbReference type="InterPro" id="IPR008147">
    <property type="entry name" value="Gln_synt_N"/>
</dbReference>
<comment type="similarity">
    <text evidence="1 5 6">Belongs to the glutamine synthetase family.</text>
</comment>
<dbReference type="SUPFAM" id="SSF55931">
    <property type="entry name" value="Glutamine synthetase/guanido kinase"/>
    <property type="match status" value="1"/>
</dbReference>
<organism evidence="9 10">
    <name type="scientific">Candidatus Neomicrothrix parvicella RN1</name>
    <dbReference type="NCBI Taxonomy" id="1229780"/>
    <lineage>
        <taxon>Bacteria</taxon>
        <taxon>Bacillati</taxon>
        <taxon>Actinomycetota</taxon>
        <taxon>Acidimicrobiia</taxon>
        <taxon>Acidimicrobiales</taxon>
        <taxon>Microthrixaceae</taxon>
        <taxon>Candidatus Neomicrothrix</taxon>
    </lineage>
</organism>
<dbReference type="PANTHER" id="PTHR43785:SF12">
    <property type="entry name" value="TYPE-1 GLUTAMINE SYNTHETASE 2"/>
    <property type="match status" value="1"/>
</dbReference>
<dbReference type="eggNOG" id="COG0174">
    <property type="taxonomic scope" value="Bacteria"/>
</dbReference>
<dbReference type="SUPFAM" id="SSF54368">
    <property type="entry name" value="Glutamine synthetase, N-terminal domain"/>
    <property type="match status" value="1"/>
</dbReference>
<dbReference type="EC" id="6.3.1.2" evidence="9"/>
<keyword evidence="3" id="KW-0547">Nucleotide-binding</keyword>
<dbReference type="RefSeq" id="WP_012229242.1">
    <property type="nucleotide sequence ID" value="NZ_HG422565.1"/>
</dbReference>
<dbReference type="Pfam" id="PF00120">
    <property type="entry name" value="Gln-synt_C"/>
    <property type="match status" value="1"/>
</dbReference>
<feature type="domain" description="GS catalytic" evidence="8">
    <location>
        <begin position="128"/>
        <end position="470"/>
    </location>
</feature>
<dbReference type="PROSITE" id="PS51986">
    <property type="entry name" value="GS_BETA_GRASP"/>
    <property type="match status" value="1"/>
</dbReference>
<name>R4Z2L8_9ACTN</name>
<dbReference type="HOGENOM" id="CLU_017290_0_3_11"/>
<accession>R4Z2L8</accession>
<keyword evidence="4" id="KW-0067">ATP-binding</keyword>
<comment type="caution">
    <text evidence="9">The sequence shown here is derived from an EMBL/GenBank/DDBJ whole genome shotgun (WGS) entry which is preliminary data.</text>
</comment>
<reference evidence="9 10" key="1">
    <citation type="journal article" date="2013" name="ISME J.">
        <title>Metabolic model for the filamentous 'Candidatus Microthrix parvicella' based on genomic and metagenomic analyses.</title>
        <authorList>
            <person name="Jon McIlroy S."/>
            <person name="Kristiansen R."/>
            <person name="Albertsen M."/>
            <person name="Michael Karst S."/>
            <person name="Rossetti S."/>
            <person name="Lund Nielsen J."/>
            <person name="Tandoi V."/>
            <person name="James Seviour R."/>
            <person name="Nielsen P.H."/>
        </authorList>
    </citation>
    <scope>NUCLEOTIDE SEQUENCE [LARGE SCALE GENOMIC DNA]</scope>
    <source>
        <strain evidence="9 10">RN1</strain>
    </source>
</reference>
<evidence type="ECO:0000313" key="9">
    <source>
        <dbReference type="EMBL" id="CCM64895.1"/>
    </source>
</evidence>
<evidence type="ECO:0000313" key="10">
    <source>
        <dbReference type="Proteomes" id="UP000018291"/>
    </source>
</evidence>
<evidence type="ECO:0000256" key="5">
    <source>
        <dbReference type="PROSITE-ProRule" id="PRU01330"/>
    </source>
</evidence>
<dbReference type="PROSITE" id="PS51987">
    <property type="entry name" value="GS_CATALYTIC"/>
    <property type="match status" value="1"/>
</dbReference>
<dbReference type="EMBL" id="CANL01000045">
    <property type="protein sequence ID" value="CCM64895.1"/>
    <property type="molecule type" value="Genomic_DNA"/>
</dbReference>
<protein>
    <submittedName>
        <fullName evidence="9">Putative glutamate--ammonia ligase</fullName>
        <ecNumber evidence="9">6.3.1.2</ecNumber>
    </submittedName>
</protein>
<dbReference type="Proteomes" id="UP000018291">
    <property type="component" value="Unassembled WGS sequence"/>
</dbReference>
<dbReference type="InterPro" id="IPR008146">
    <property type="entry name" value="Gln_synth_cat_dom"/>
</dbReference>
<evidence type="ECO:0000259" key="8">
    <source>
        <dbReference type="PROSITE" id="PS51987"/>
    </source>
</evidence>
<keyword evidence="10" id="KW-1185">Reference proteome</keyword>
<evidence type="ECO:0000256" key="1">
    <source>
        <dbReference type="ARBA" id="ARBA00009897"/>
    </source>
</evidence>
<keyword evidence="2 9" id="KW-0436">Ligase</keyword>
<dbReference type="SMART" id="SM01230">
    <property type="entry name" value="Gln-synt_C"/>
    <property type="match status" value="1"/>
</dbReference>
<dbReference type="InterPro" id="IPR036651">
    <property type="entry name" value="Gln_synt_N_sf"/>
</dbReference>
<dbReference type="Gene3D" id="3.30.590.10">
    <property type="entry name" value="Glutamine synthetase/guanido kinase, catalytic domain"/>
    <property type="match status" value="1"/>
</dbReference>
<evidence type="ECO:0000256" key="2">
    <source>
        <dbReference type="ARBA" id="ARBA00022598"/>
    </source>
</evidence>
<dbReference type="GO" id="GO:0005524">
    <property type="term" value="F:ATP binding"/>
    <property type="evidence" value="ECO:0007669"/>
    <property type="project" value="UniProtKB-KW"/>
</dbReference>
<proteinExistence type="inferred from homology"/>
<dbReference type="STRING" id="1229780.BN381_50037"/>
<sequence>MTTDGPLDLESLALEAAEGDLDTVVVAFPDMTGRLLGKRVTARFFLDHVVDRGGHAGEGIEACNYLLTTDVEMEVVPGYRYATWEAGYGDFRAIPDLNTLRRIPWLEATALVLCDLTDHDGNPVSVSPRQILKDQLKRAEAAGFSVKMGSELEFFLSPDTYEQVAENHFRAPRTEGWYNLDYHILQTSKDEPIIRRIRNEMLGANIPIEFSKGEAAPGQHEINLRYSDALEMADNHTVYKNGVKEIAHLEGRSATFMAKPYAAQPGSSCHIHTSLWSTDGETPHSCGEAGDGMSADMRAFVAGLQTHLADLTLLGAPNLNSYKRYQPESWAPTATVWALDNRTAGLRLVGHGAGLRIESRIPGADANPYLAFAGVIAAGLAGIEAGLDCGEPFNGNAYAANADDSDDGPTLTHVPWNLPDATIAFRDSDVANGAFGEDVMYHLVHGAEAEWKAFHQSVTDWEYRRGYERL</sequence>
<dbReference type="GO" id="GO:0006542">
    <property type="term" value="P:glutamine biosynthetic process"/>
    <property type="evidence" value="ECO:0007669"/>
    <property type="project" value="InterPro"/>
</dbReference>
<feature type="domain" description="GS beta-grasp" evidence="7">
    <location>
        <begin position="19"/>
        <end position="121"/>
    </location>
</feature>
<dbReference type="OrthoDB" id="9807095at2"/>
<dbReference type="Gene3D" id="3.10.20.70">
    <property type="entry name" value="Glutamine synthetase, N-terminal domain"/>
    <property type="match status" value="1"/>
</dbReference>
<dbReference type="PANTHER" id="PTHR43785">
    <property type="entry name" value="GAMMA-GLUTAMYLPUTRESCINE SYNTHETASE"/>
    <property type="match status" value="1"/>
</dbReference>
<dbReference type="InterPro" id="IPR014746">
    <property type="entry name" value="Gln_synth/guanido_kin_cat_dom"/>
</dbReference>
<evidence type="ECO:0000259" key="7">
    <source>
        <dbReference type="PROSITE" id="PS51986"/>
    </source>
</evidence>
<dbReference type="AlphaFoldDB" id="R4Z2L8"/>
<dbReference type="GO" id="GO:0004356">
    <property type="term" value="F:glutamine synthetase activity"/>
    <property type="evidence" value="ECO:0007669"/>
    <property type="project" value="UniProtKB-EC"/>
</dbReference>
<evidence type="ECO:0000256" key="3">
    <source>
        <dbReference type="ARBA" id="ARBA00022741"/>
    </source>
</evidence>
<gene>
    <name evidence="9" type="ORF">BN381_50037</name>
</gene>
<evidence type="ECO:0000256" key="4">
    <source>
        <dbReference type="ARBA" id="ARBA00022840"/>
    </source>
</evidence>